<evidence type="ECO:0000313" key="3">
    <source>
        <dbReference type="Proteomes" id="UP001184230"/>
    </source>
</evidence>
<comment type="caution">
    <text evidence="2">The sequence shown here is derived from an EMBL/GenBank/DDBJ whole genome shotgun (WGS) entry which is preliminary data.</text>
</comment>
<feature type="compositionally biased region" description="Polar residues" evidence="1">
    <location>
        <begin position="28"/>
        <end position="40"/>
    </location>
</feature>
<evidence type="ECO:0000313" key="2">
    <source>
        <dbReference type="EMBL" id="MDR6534997.1"/>
    </source>
</evidence>
<feature type="region of interest" description="Disordered" evidence="1">
    <location>
        <begin position="1"/>
        <end position="60"/>
    </location>
</feature>
<dbReference type="EMBL" id="JAVDRF010000001">
    <property type="protein sequence ID" value="MDR6534997.1"/>
    <property type="molecule type" value="Genomic_DNA"/>
</dbReference>
<proteinExistence type="predicted"/>
<feature type="compositionally biased region" description="Basic and acidic residues" evidence="1">
    <location>
        <begin position="15"/>
        <end position="27"/>
    </location>
</feature>
<sequence>MSLKNMNISSRKSHMQRDAMQMRDRSPSNRPESPRQQPTPLTFDRLGAGRKKKPPRPTAPLTMQACGDAWEEVCACLKSIEGLEWRADNDSVLAGSKVREADIDAVTKAIAILVDAGRPTAACTLLRMCKPSTLLALLEPCRCSQIRALKTSNDPNVRKAMDRPLFAAAKCALNRPNDPRFFKLFPFCSLEAKSSLNQLCPSLTREMVQGMDADTLIEAVRMILARIMTLEPDACLKELGELLQIANQLRAHELTQAVAMKCIVWPCLGRIMIPVDQEHVRMKLEAMAWFPQLTSKLLDHVPDSLKSEVLRVAVEQAVQSPDIEECTDRLRGLASLSGKIDEALAEELRSHVMTALSHLSLQGDEAVQGHWKLLKSVEKEVRSAQQSGIADLVRTKVRGLLGKASVDTLLRLAENFRLAIATGALDAAARLIHDCPYPEFGEPAREELFQAVVERFATVGLHLEQRPLRLGKAELNDKLKVQDDAQQDRVVLDMAIVLMATATGDLYYSTLATSILSMHFVTPEHQLAGIQTLIVRAGLELRDVIVLDVESDLFRALPELCSADHAITLEAILAMDEGRRLIAEAVVDYLLQDNFNGAAIGPLFKALAHRIDLRAALRLPEDPMNKILRQMKYAKLQFGFDEDFDWAPGWRLLACMHERHAELIEMPSKTHALLRAVQAIDAAAADRLHGGAREQLNALDDSLIQEALVIMLKTGAIHERLLTDDALTNVMRAFVSHGTLATRSFNWTMSKSKQVRLHAAAARALLSLLNDDSPCRFNKERPANHAVTSVARELMSSLTHRLLTHDVRYEIGKEALEAIDRARFH</sequence>
<accession>A0ABU1N9L5</accession>
<keyword evidence="3" id="KW-1185">Reference proteome</keyword>
<protein>
    <submittedName>
        <fullName evidence="2">Uncharacterized protein</fullName>
    </submittedName>
</protein>
<evidence type="ECO:0000256" key="1">
    <source>
        <dbReference type="SAM" id="MobiDB-lite"/>
    </source>
</evidence>
<dbReference type="Proteomes" id="UP001184230">
    <property type="component" value="Unassembled WGS sequence"/>
</dbReference>
<reference evidence="2 3" key="1">
    <citation type="submission" date="2023-07" db="EMBL/GenBank/DDBJ databases">
        <title>Sorghum-associated microbial communities from plants grown in Nebraska, USA.</title>
        <authorList>
            <person name="Schachtman D."/>
        </authorList>
    </citation>
    <scope>NUCLEOTIDE SEQUENCE [LARGE SCALE GENOMIC DNA]</scope>
    <source>
        <strain evidence="2 3">DS1781</strain>
    </source>
</reference>
<organism evidence="2 3">
    <name type="scientific">Variovorax soli</name>
    <dbReference type="NCBI Taxonomy" id="376815"/>
    <lineage>
        <taxon>Bacteria</taxon>
        <taxon>Pseudomonadati</taxon>
        <taxon>Pseudomonadota</taxon>
        <taxon>Betaproteobacteria</taxon>
        <taxon>Burkholderiales</taxon>
        <taxon>Comamonadaceae</taxon>
        <taxon>Variovorax</taxon>
    </lineage>
</organism>
<gene>
    <name evidence="2" type="ORF">J2739_000757</name>
</gene>
<dbReference type="RefSeq" id="WP_309898653.1">
    <property type="nucleotide sequence ID" value="NZ_JAVDRF010000001.1"/>
</dbReference>
<feature type="compositionally biased region" description="Polar residues" evidence="1">
    <location>
        <begin position="1"/>
        <end position="10"/>
    </location>
</feature>
<name>A0ABU1N9L5_9BURK</name>